<evidence type="ECO:0000256" key="1">
    <source>
        <dbReference type="SAM" id="MobiDB-lite"/>
    </source>
</evidence>
<name>A0A813GSJ8_POLGL</name>
<feature type="domain" description="U-box" evidence="2">
    <location>
        <begin position="376"/>
        <end position="451"/>
    </location>
</feature>
<dbReference type="InterPro" id="IPR003613">
    <property type="entry name" value="Ubox_domain"/>
</dbReference>
<comment type="caution">
    <text evidence="3">The sequence shown here is derived from an EMBL/GenBank/DDBJ whole genome shotgun (WGS) entry which is preliminary data.</text>
</comment>
<dbReference type="EMBL" id="CAJNNW010000396">
    <property type="protein sequence ID" value="CAE8627208.1"/>
    <property type="molecule type" value="Genomic_DNA"/>
</dbReference>
<dbReference type="Pfam" id="PF04564">
    <property type="entry name" value="U-box"/>
    <property type="match status" value="1"/>
</dbReference>
<protein>
    <recommendedName>
        <fullName evidence="2">U-box domain-containing protein</fullName>
    </recommendedName>
</protein>
<dbReference type="SUPFAM" id="SSF143503">
    <property type="entry name" value="PUG domain-like"/>
    <property type="match status" value="1"/>
</dbReference>
<dbReference type="SUPFAM" id="SSF57850">
    <property type="entry name" value="RING/U-box"/>
    <property type="match status" value="1"/>
</dbReference>
<accession>A0A813GSJ8</accession>
<evidence type="ECO:0000313" key="3">
    <source>
        <dbReference type="EMBL" id="CAE8627208.1"/>
    </source>
</evidence>
<dbReference type="Gene3D" id="1.20.58.2190">
    <property type="match status" value="1"/>
</dbReference>
<dbReference type="CDD" id="cd09212">
    <property type="entry name" value="PUB"/>
    <property type="match status" value="1"/>
</dbReference>
<dbReference type="Gene3D" id="3.30.40.10">
    <property type="entry name" value="Zinc/RING finger domain, C3HC4 (zinc finger)"/>
    <property type="match status" value="1"/>
</dbReference>
<dbReference type="InterPro" id="IPR015940">
    <property type="entry name" value="UBA"/>
</dbReference>
<dbReference type="SMART" id="SM00504">
    <property type="entry name" value="Ubox"/>
    <property type="match status" value="1"/>
</dbReference>
<dbReference type="PANTHER" id="PTHR46573:SF1">
    <property type="entry name" value="WD REPEAT, SAM AND U-BOX DOMAIN-CONTAINING PROTEIN 1"/>
    <property type="match status" value="1"/>
</dbReference>
<feature type="compositionally biased region" description="Low complexity" evidence="1">
    <location>
        <begin position="305"/>
        <end position="340"/>
    </location>
</feature>
<feature type="compositionally biased region" description="Low complexity" evidence="1">
    <location>
        <begin position="168"/>
        <end position="190"/>
    </location>
</feature>
<dbReference type="InterPro" id="IPR013083">
    <property type="entry name" value="Znf_RING/FYVE/PHD"/>
</dbReference>
<dbReference type="InterPro" id="IPR009060">
    <property type="entry name" value="UBA-like_sf"/>
</dbReference>
<dbReference type="GO" id="GO:0004842">
    <property type="term" value="F:ubiquitin-protein transferase activity"/>
    <property type="evidence" value="ECO:0007669"/>
    <property type="project" value="InterPro"/>
</dbReference>
<dbReference type="PROSITE" id="PS51698">
    <property type="entry name" value="U_BOX"/>
    <property type="match status" value="1"/>
</dbReference>
<feature type="compositionally biased region" description="Low complexity" evidence="1">
    <location>
        <begin position="281"/>
        <end position="297"/>
    </location>
</feature>
<feature type="compositionally biased region" description="Low complexity" evidence="1">
    <location>
        <begin position="355"/>
        <end position="372"/>
    </location>
</feature>
<feature type="region of interest" description="Disordered" evidence="1">
    <location>
        <begin position="281"/>
        <end position="375"/>
    </location>
</feature>
<dbReference type="Pfam" id="PF22562">
    <property type="entry name" value="UBA_7"/>
    <property type="match status" value="1"/>
</dbReference>
<dbReference type="InterPro" id="IPR018997">
    <property type="entry name" value="PUB_domain"/>
</dbReference>
<dbReference type="Proteomes" id="UP000626109">
    <property type="component" value="Unassembled WGS sequence"/>
</dbReference>
<evidence type="ECO:0000313" key="4">
    <source>
        <dbReference type="Proteomes" id="UP000626109"/>
    </source>
</evidence>
<dbReference type="PANTHER" id="PTHR46573">
    <property type="entry name" value="WD REPEAT, SAM AND U-BOX DOMAIN-CONTAINING PROTEIN 1"/>
    <property type="match status" value="1"/>
</dbReference>
<sequence>MGASLSGADTRPLQGATVRNRLGRPAAIAALRPSPELGRTSSSSSEAGVSSSHEILYSCVVAHGAEQSIVDVPFCDERGLCLAVEVTGVRGTDRSARAVWVPSGATLLLRAFPDGEVVLRVLRGGESGSEVALDVPGVDAAAMLASVRAGASSEAVSVADVYSSQSVTTATTTPTTTATTQLTRTTTPPACGVQRPTGKTELSIDVSEQSPAEAPAVTKPATGAQGATTTRATDGTPVTRAATTAITASTAGNPTTKVFILPRTPTGTTNEPLAPVTDAVTTETTTAATLTLPRTPAGCSSEPLATTTATITATPTATATPTTATTAAAQSVATGTSSSSRGPEEQPANGSLSDNSNSNNNNSNSNNNNNRNNNRKVPHECRCPISHEIFLDPVLAPDGFTYERACIEEWWQRQEGPRSPMTGKELPSTQLTPNLAMRSLCDEYRSDENCAHGADKMPAACAGGFYGPHIPALLEMFAGSLEEQKVHRVCSALEEEGVMDLDVCVRRLLEGEAVSLAPVCCASGQGALDEAAAVALLEPCAAVPENWSEEQEELFGQLLGIYFPAVRARKAVEAPGVADLEEAVLWLERHQEDVDIDTPPEVLRERETLSLATQVLRVATVPAVHRLACFRALHQLLFRILADPQSERLRRVRLRNARFHARIGRFPQAVALLKAVGFTEGDFWVSAFAKEPGLEWRLPVGSDNPASQRFERAFSLLGFA</sequence>
<dbReference type="Gene3D" id="1.10.8.10">
    <property type="entry name" value="DNA helicase RuvA subunit, C-terminal domain"/>
    <property type="match status" value="1"/>
</dbReference>
<dbReference type="GO" id="GO:0016567">
    <property type="term" value="P:protein ubiquitination"/>
    <property type="evidence" value="ECO:0007669"/>
    <property type="project" value="InterPro"/>
</dbReference>
<reference evidence="3" key="1">
    <citation type="submission" date="2021-02" db="EMBL/GenBank/DDBJ databases">
        <authorList>
            <person name="Dougan E. K."/>
            <person name="Rhodes N."/>
            <person name="Thang M."/>
            <person name="Chan C."/>
        </authorList>
    </citation>
    <scope>NUCLEOTIDE SEQUENCE</scope>
</reference>
<feature type="region of interest" description="Disordered" evidence="1">
    <location>
        <begin position="168"/>
        <end position="234"/>
    </location>
</feature>
<dbReference type="Pfam" id="PF09409">
    <property type="entry name" value="PUB"/>
    <property type="match status" value="1"/>
</dbReference>
<dbReference type="InterPro" id="IPR052085">
    <property type="entry name" value="WD-SAM-U-box"/>
</dbReference>
<dbReference type="SUPFAM" id="SSF46934">
    <property type="entry name" value="UBA-like"/>
    <property type="match status" value="1"/>
</dbReference>
<organism evidence="3 4">
    <name type="scientific">Polarella glacialis</name>
    <name type="common">Dinoflagellate</name>
    <dbReference type="NCBI Taxonomy" id="89957"/>
    <lineage>
        <taxon>Eukaryota</taxon>
        <taxon>Sar</taxon>
        <taxon>Alveolata</taxon>
        <taxon>Dinophyceae</taxon>
        <taxon>Suessiales</taxon>
        <taxon>Suessiaceae</taxon>
        <taxon>Polarella</taxon>
    </lineage>
</organism>
<evidence type="ECO:0000259" key="2">
    <source>
        <dbReference type="PROSITE" id="PS51698"/>
    </source>
</evidence>
<feature type="compositionally biased region" description="Low complexity" evidence="1">
    <location>
        <begin position="218"/>
        <end position="234"/>
    </location>
</feature>
<dbReference type="InterPro" id="IPR036339">
    <property type="entry name" value="PUB-like_dom_sf"/>
</dbReference>
<dbReference type="AlphaFoldDB" id="A0A813GSJ8"/>
<dbReference type="CDD" id="cd16655">
    <property type="entry name" value="RING-Ubox_WDSUB1-like"/>
    <property type="match status" value="1"/>
</dbReference>
<proteinExistence type="predicted"/>
<gene>
    <name evidence="3" type="ORF">PGLA2088_LOCUS583</name>
</gene>